<evidence type="ECO:0000313" key="3">
    <source>
        <dbReference type="Proteomes" id="UP000008955"/>
    </source>
</evidence>
<dbReference type="AlphaFoldDB" id="D4LRU5"/>
<feature type="transmembrane region" description="Helical" evidence="1">
    <location>
        <begin position="83"/>
        <end position="112"/>
    </location>
</feature>
<protein>
    <submittedName>
        <fullName evidence="2">Uncharacterized protein</fullName>
    </submittedName>
</protein>
<proteinExistence type="predicted"/>
<feature type="transmembrane region" description="Helical" evidence="1">
    <location>
        <begin position="21"/>
        <end position="46"/>
    </location>
</feature>
<dbReference type="RefSeq" id="WP_015542316.1">
    <property type="nucleotide sequence ID" value="NC_021022.1"/>
</dbReference>
<name>D4LRU5_9FIRM</name>
<dbReference type="EMBL" id="FP929054">
    <property type="protein sequence ID" value="CBL23503.1"/>
    <property type="molecule type" value="Genomic_DNA"/>
</dbReference>
<keyword evidence="1" id="KW-0812">Transmembrane</keyword>
<keyword evidence="3" id="KW-1185">Reference proteome</keyword>
<gene>
    <name evidence="2" type="ORF">CK5_21410</name>
</gene>
<dbReference type="KEGG" id="rob:CK5_21410"/>
<keyword evidence="1" id="KW-1133">Transmembrane helix</keyword>
<dbReference type="PATRIC" id="fig|657314.3.peg.1997"/>
<evidence type="ECO:0000313" key="2">
    <source>
        <dbReference type="EMBL" id="CBL23503.1"/>
    </source>
</evidence>
<evidence type="ECO:0000256" key="1">
    <source>
        <dbReference type="SAM" id="Phobius"/>
    </source>
</evidence>
<organism evidence="2 3">
    <name type="scientific">Blautia obeum A2-162</name>
    <dbReference type="NCBI Taxonomy" id="657314"/>
    <lineage>
        <taxon>Bacteria</taxon>
        <taxon>Bacillati</taxon>
        <taxon>Bacillota</taxon>
        <taxon>Clostridia</taxon>
        <taxon>Lachnospirales</taxon>
        <taxon>Lachnospiraceae</taxon>
        <taxon>Blautia</taxon>
    </lineage>
</organism>
<reference evidence="2 3" key="2">
    <citation type="submission" date="2010-03" db="EMBL/GenBank/DDBJ databases">
        <authorList>
            <person name="Pajon A."/>
        </authorList>
    </citation>
    <scope>NUCLEOTIDE SEQUENCE [LARGE SCALE GENOMIC DNA]</scope>
    <source>
        <strain evidence="2 3">A2-162</strain>
    </source>
</reference>
<dbReference type="HOGENOM" id="CLU_1913017_0_0_9"/>
<dbReference type="Proteomes" id="UP000008955">
    <property type="component" value="Chromosome"/>
</dbReference>
<keyword evidence="1" id="KW-0472">Membrane</keyword>
<feature type="transmembrane region" description="Helical" evidence="1">
    <location>
        <begin position="52"/>
        <end position="71"/>
    </location>
</feature>
<accession>D4LRU5</accession>
<reference evidence="2 3" key="1">
    <citation type="submission" date="2010-03" db="EMBL/GenBank/DDBJ databases">
        <title>The genome sequence of Ruminococcus obeum A2-162.</title>
        <authorList>
            <consortium name="metaHIT consortium -- http://www.metahit.eu/"/>
            <person name="Pajon A."/>
            <person name="Turner K."/>
            <person name="Parkhill J."/>
            <person name="Duncan S."/>
            <person name="Flint H."/>
        </authorList>
    </citation>
    <scope>NUCLEOTIDE SEQUENCE [LARGE SCALE GENOMIC DNA]</scope>
    <source>
        <strain evidence="2 3">A2-162</strain>
    </source>
</reference>
<sequence>METTAAKNYLENTNLKFKFKAGAAIGTAAYLLILVLIEEIAGVVLPSFWGDIYLIGGIALMVITGSIFKALKVAKGVFKWGYLLTPFVLFDVVIAVIAGGFVLGVQLVLPFIPMALDTLDLYKERQNAKQYL</sequence>